<sequence>MTAEYRIQQDPVTLDNADEKVKPLLQDAKDTLGFVPSMYAHMAKAPGVLSSYLHGYEYFRELSGFEPAEQEVILLTISRANGCAYCMSAHSMIAEQVSQVPADTLAALRNDEAIPDPKLAALSRFTRVMFDSRGRPDPKSVEAFLNAGYQESHIMQIVLALAVKTLSNYANHLNHPELDQAFAGHKWEG</sequence>
<dbReference type="InterPro" id="IPR003779">
    <property type="entry name" value="CMD-like"/>
</dbReference>
<evidence type="ECO:0000259" key="1">
    <source>
        <dbReference type="Pfam" id="PF02627"/>
    </source>
</evidence>
<dbReference type="InterPro" id="IPR004675">
    <property type="entry name" value="AhpD_core"/>
</dbReference>
<dbReference type="PANTHER" id="PTHR35446:SF3">
    <property type="entry name" value="CMD DOMAIN-CONTAINING PROTEIN"/>
    <property type="match status" value="1"/>
</dbReference>
<evidence type="ECO:0000313" key="2">
    <source>
        <dbReference type="EMBL" id="MEA5446483.1"/>
    </source>
</evidence>
<organism evidence="2 3">
    <name type="scientific">Natronospira elongata</name>
    <dbReference type="NCBI Taxonomy" id="3110268"/>
    <lineage>
        <taxon>Bacteria</taxon>
        <taxon>Pseudomonadati</taxon>
        <taxon>Pseudomonadota</taxon>
        <taxon>Gammaproteobacteria</taxon>
        <taxon>Natronospirales</taxon>
        <taxon>Natronospiraceae</taxon>
        <taxon>Natronospira</taxon>
    </lineage>
</organism>
<dbReference type="PANTHER" id="PTHR35446">
    <property type="entry name" value="SI:CH211-175M2.5"/>
    <property type="match status" value="1"/>
</dbReference>
<dbReference type="RefSeq" id="WP_346052741.1">
    <property type="nucleotide sequence ID" value="NZ_JAYGII010000035.1"/>
</dbReference>
<dbReference type="Pfam" id="PF02627">
    <property type="entry name" value="CMD"/>
    <property type="match status" value="1"/>
</dbReference>
<gene>
    <name evidence="2" type="ORF">VCB98_11700</name>
</gene>
<dbReference type="InterPro" id="IPR029032">
    <property type="entry name" value="AhpD-like"/>
</dbReference>
<evidence type="ECO:0000313" key="3">
    <source>
        <dbReference type="Proteomes" id="UP001302316"/>
    </source>
</evidence>
<protein>
    <submittedName>
        <fullName evidence="2">Carboxymuconolactone decarboxylase family protein</fullName>
    </submittedName>
</protein>
<accession>A0AAP6JGM0</accession>
<reference evidence="2 3" key="1">
    <citation type="submission" date="2023-12" db="EMBL/GenBank/DDBJ databases">
        <title>Whole-genome sequencing of halo(alkali)philic microorganisms from hypersaline lakes.</title>
        <authorList>
            <person name="Sorokin D.Y."/>
            <person name="Merkel A.Y."/>
            <person name="Messina E."/>
            <person name="Yakimov M."/>
        </authorList>
    </citation>
    <scope>NUCLEOTIDE SEQUENCE [LARGE SCALE GENOMIC DNA]</scope>
    <source>
        <strain evidence="2 3">AB-CW1</strain>
    </source>
</reference>
<feature type="domain" description="Carboxymuconolactone decarboxylase-like" evidence="1">
    <location>
        <begin position="63"/>
        <end position="119"/>
    </location>
</feature>
<comment type="caution">
    <text evidence="2">The sequence shown here is derived from an EMBL/GenBank/DDBJ whole genome shotgun (WGS) entry which is preliminary data.</text>
</comment>
<dbReference type="Gene3D" id="1.20.1290.10">
    <property type="entry name" value="AhpD-like"/>
    <property type="match status" value="1"/>
</dbReference>
<dbReference type="Proteomes" id="UP001302316">
    <property type="component" value="Unassembled WGS sequence"/>
</dbReference>
<dbReference type="GO" id="GO:0051920">
    <property type="term" value="F:peroxiredoxin activity"/>
    <property type="evidence" value="ECO:0007669"/>
    <property type="project" value="InterPro"/>
</dbReference>
<name>A0AAP6JGM0_9GAMM</name>
<keyword evidence="3" id="KW-1185">Reference proteome</keyword>
<proteinExistence type="predicted"/>
<dbReference type="SUPFAM" id="SSF69118">
    <property type="entry name" value="AhpD-like"/>
    <property type="match status" value="1"/>
</dbReference>
<dbReference type="NCBIfam" id="TIGR00778">
    <property type="entry name" value="ahpD_dom"/>
    <property type="match status" value="1"/>
</dbReference>
<dbReference type="EMBL" id="JAYGII010000035">
    <property type="protein sequence ID" value="MEA5446483.1"/>
    <property type="molecule type" value="Genomic_DNA"/>
</dbReference>
<dbReference type="AlphaFoldDB" id="A0AAP6JGM0"/>